<dbReference type="Gene3D" id="2.60.120.10">
    <property type="entry name" value="Jelly Rolls"/>
    <property type="match status" value="1"/>
</dbReference>
<gene>
    <name evidence="2" type="ORF">Poli38472_008070</name>
</gene>
<evidence type="ECO:0000313" key="3">
    <source>
        <dbReference type="Proteomes" id="UP000794436"/>
    </source>
</evidence>
<dbReference type="Proteomes" id="UP000794436">
    <property type="component" value="Unassembled WGS sequence"/>
</dbReference>
<feature type="region of interest" description="Disordered" evidence="1">
    <location>
        <begin position="1"/>
        <end position="42"/>
    </location>
</feature>
<proteinExistence type="predicted"/>
<comment type="caution">
    <text evidence="2">The sequence shown here is derived from an EMBL/GenBank/DDBJ whole genome shotgun (WGS) entry which is preliminary data.</text>
</comment>
<evidence type="ECO:0008006" key="4">
    <source>
        <dbReference type="Google" id="ProtNLM"/>
    </source>
</evidence>
<dbReference type="InterPro" id="IPR018490">
    <property type="entry name" value="cNMP-bd_dom_sf"/>
</dbReference>
<protein>
    <recommendedName>
        <fullName evidence="4">Cyclic nucleotide-binding domain-containing protein</fullName>
    </recommendedName>
</protein>
<sequence length="426" mass="46517">MPPTTTKAASKPAKHSVPSLASPLRPRSGANGTARSSSASTARPFSSTNLAATVANARFKTFAVQYETLCKNPVLAEIAKEIPWKNLLDLFTLKFYAVGDVLWRQNEHPSELYFVLCGGFLVRHMLESPAGDGDPHHPHPDKHDVIIAETLVRPGASLCGYAVDQTTALRYTVVAAKFKSIALALPVGKYKSVCRQLSSSVRTSVQQLWVEKEGKLCASIKLTGPNTRPRTNPGSPMKRSASMSSLARPKSTPLASTDHSDKATTLNTSLMPSWDSLQVSKPQEYEVNSSLLILHQSQSTGNLHIPSTNPIRTVHSTSSSVRALAKKHATRRLQTIKLPATIDAFPPPSKLVTANMDEMDAVVLSQSASRLIDVAPKVRIGRLLAPLKKPATVEADEEQRWQPLLGRRVLVADRVESFREEQVKLY</sequence>
<feature type="region of interest" description="Disordered" evidence="1">
    <location>
        <begin position="221"/>
        <end position="267"/>
    </location>
</feature>
<feature type="compositionally biased region" description="Polar residues" evidence="1">
    <location>
        <begin position="224"/>
        <end position="234"/>
    </location>
</feature>
<dbReference type="AlphaFoldDB" id="A0A8K1FPA8"/>
<keyword evidence="3" id="KW-1185">Reference proteome</keyword>
<organism evidence="2 3">
    <name type="scientific">Pythium oligandrum</name>
    <name type="common">Mycoparasitic fungus</name>
    <dbReference type="NCBI Taxonomy" id="41045"/>
    <lineage>
        <taxon>Eukaryota</taxon>
        <taxon>Sar</taxon>
        <taxon>Stramenopiles</taxon>
        <taxon>Oomycota</taxon>
        <taxon>Peronosporomycetes</taxon>
        <taxon>Pythiales</taxon>
        <taxon>Pythiaceae</taxon>
        <taxon>Pythium</taxon>
    </lineage>
</organism>
<dbReference type="InterPro" id="IPR014710">
    <property type="entry name" value="RmlC-like_jellyroll"/>
</dbReference>
<reference evidence="2" key="1">
    <citation type="submission" date="2019-03" db="EMBL/GenBank/DDBJ databases">
        <title>Long read genome sequence of the mycoparasitic Pythium oligandrum ATCC 38472 isolated from sugarbeet rhizosphere.</title>
        <authorList>
            <person name="Gaulin E."/>
        </authorList>
    </citation>
    <scope>NUCLEOTIDE SEQUENCE</scope>
    <source>
        <strain evidence="2">ATCC 38472_TT</strain>
    </source>
</reference>
<dbReference type="OrthoDB" id="72011at2759"/>
<evidence type="ECO:0000256" key="1">
    <source>
        <dbReference type="SAM" id="MobiDB-lite"/>
    </source>
</evidence>
<accession>A0A8K1FPA8</accession>
<name>A0A8K1FPA8_PYTOL</name>
<dbReference type="SUPFAM" id="SSF51206">
    <property type="entry name" value="cAMP-binding domain-like"/>
    <property type="match status" value="1"/>
</dbReference>
<feature type="compositionally biased region" description="Polar residues" evidence="1">
    <location>
        <begin position="253"/>
        <end position="267"/>
    </location>
</feature>
<evidence type="ECO:0000313" key="2">
    <source>
        <dbReference type="EMBL" id="TMW65428.1"/>
    </source>
</evidence>
<feature type="compositionally biased region" description="Low complexity" evidence="1">
    <location>
        <begin position="27"/>
        <end position="42"/>
    </location>
</feature>
<dbReference type="EMBL" id="SPLM01000037">
    <property type="protein sequence ID" value="TMW65428.1"/>
    <property type="molecule type" value="Genomic_DNA"/>
</dbReference>